<organism evidence="2 3">
    <name type="scientific">Pedobacter jejuensis</name>
    <dbReference type="NCBI Taxonomy" id="1268550"/>
    <lineage>
        <taxon>Bacteria</taxon>
        <taxon>Pseudomonadati</taxon>
        <taxon>Bacteroidota</taxon>
        <taxon>Sphingobacteriia</taxon>
        <taxon>Sphingobacteriales</taxon>
        <taxon>Sphingobacteriaceae</taxon>
        <taxon>Pedobacter</taxon>
    </lineage>
</organism>
<evidence type="ECO:0000313" key="3">
    <source>
        <dbReference type="Proteomes" id="UP000274046"/>
    </source>
</evidence>
<dbReference type="Proteomes" id="UP000274046">
    <property type="component" value="Unassembled WGS sequence"/>
</dbReference>
<accession>A0A3N0C2V5</accession>
<gene>
    <name evidence="2" type="ORF">D7004_01090</name>
</gene>
<keyword evidence="1" id="KW-1133">Transmembrane helix</keyword>
<evidence type="ECO:0000313" key="2">
    <source>
        <dbReference type="EMBL" id="RNL56515.1"/>
    </source>
</evidence>
<proteinExistence type="predicted"/>
<evidence type="ECO:0008006" key="4">
    <source>
        <dbReference type="Google" id="ProtNLM"/>
    </source>
</evidence>
<keyword evidence="3" id="KW-1185">Reference proteome</keyword>
<dbReference type="RefSeq" id="WP_123204027.1">
    <property type="nucleotide sequence ID" value="NZ_RBEE01000002.1"/>
</dbReference>
<name>A0A3N0C2V5_9SPHI</name>
<evidence type="ECO:0000256" key="1">
    <source>
        <dbReference type="SAM" id="Phobius"/>
    </source>
</evidence>
<comment type="caution">
    <text evidence="2">The sequence shown here is derived from an EMBL/GenBank/DDBJ whole genome shotgun (WGS) entry which is preliminary data.</text>
</comment>
<dbReference type="AlphaFoldDB" id="A0A3N0C2V5"/>
<dbReference type="OrthoDB" id="1093345at2"/>
<reference evidence="2 3" key="1">
    <citation type="submission" date="2018-10" db="EMBL/GenBank/DDBJ databases">
        <title>Genome sequencing of Pedobacter jejuensis TNB23.</title>
        <authorList>
            <person name="Cho Y.-J."/>
            <person name="Cho A."/>
            <person name="Kim O.-S."/>
        </authorList>
    </citation>
    <scope>NUCLEOTIDE SEQUENCE [LARGE SCALE GENOMIC DNA]</scope>
    <source>
        <strain evidence="2 3">TNB23</strain>
    </source>
</reference>
<dbReference type="EMBL" id="RBEE01000002">
    <property type="protein sequence ID" value="RNL56515.1"/>
    <property type="molecule type" value="Genomic_DNA"/>
</dbReference>
<keyword evidence="1" id="KW-0472">Membrane</keyword>
<keyword evidence="1" id="KW-0812">Transmembrane</keyword>
<sequence>MRKILILIIALIAGVAFLTYLYFSKLSNENNAKDLALQSATNNAAIIFAFQNDKSFYQIIESQGLLQQVLGTQKTWFLRHLRDKIINNNALNSFIADEKIYISILPDEQKELNFLITTQILADRDFKQFNQELKKETNLTAIKKDVYKINFNDSLSIFIGVQNQVLTASTSLKLIDDAAVRLSENPFTDYINKNNLLNKNVLAHLYINFNHAPQALKNIISGNLNGEISFLNKQNSFASLTYNFSKEQILFSGTTEFVATDNYLKIFENDVPQAISITNLLPNNTANYSLFSYSDYKLWNKKLNNWQSLIEETKKIEGTINSVKNNYRVDLKSIFLPYVKNQFISFQLSTTEKLGAITLSNGEKVKQLLLDVSADYSDEIKIFKSPNILYSFFGEPFKKFERPYYTIIDNNLVFANNASTVQSFLNSYKNNKLLIQQADYQDALNQLSTTSNISYYINTKNSTDIFRRNINLNYYKHLRADSGLKGFDTFYYQMSSDKNKFITNTLLNKYLKSQIPDSLSAR</sequence>
<feature type="transmembrane region" description="Helical" evidence="1">
    <location>
        <begin position="5"/>
        <end position="23"/>
    </location>
</feature>
<protein>
    <recommendedName>
        <fullName evidence="4">DUF3352 domain-containing protein</fullName>
    </recommendedName>
</protein>